<evidence type="ECO:0000313" key="1">
    <source>
        <dbReference type="EMBL" id="GFR57879.1"/>
    </source>
</evidence>
<protein>
    <submittedName>
        <fullName evidence="1">Uncharacterized protein</fullName>
    </submittedName>
</protein>
<dbReference type="Proteomes" id="UP000762676">
    <property type="component" value="Unassembled WGS sequence"/>
</dbReference>
<dbReference type="AlphaFoldDB" id="A0AAV4EB33"/>
<reference evidence="1 2" key="1">
    <citation type="journal article" date="2021" name="Elife">
        <title>Chloroplast acquisition without the gene transfer in kleptoplastic sea slugs, Plakobranchus ocellatus.</title>
        <authorList>
            <person name="Maeda T."/>
            <person name="Takahashi S."/>
            <person name="Yoshida T."/>
            <person name="Shimamura S."/>
            <person name="Takaki Y."/>
            <person name="Nagai Y."/>
            <person name="Toyoda A."/>
            <person name="Suzuki Y."/>
            <person name="Arimoto A."/>
            <person name="Ishii H."/>
            <person name="Satoh N."/>
            <person name="Nishiyama T."/>
            <person name="Hasebe M."/>
            <person name="Maruyama T."/>
            <person name="Minagawa J."/>
            <person name="Obokata J."/>
            <person name="Shigenobu S."/>
        </authorList>
    </citation>
    <scope>NUCLEOTIDE SEQUENCE [LARGE SCALE GENOMIC DNA]</scope>
</reference>
<evidence type="ECO:0000313" key="2">
    <source>
        <dbReference type="Proteomes" id="UP000762676"/>
    </source>
</evidence>
<proteinExistence type="predicted"/>
<gene>
    <name evidence="1" type="ORF">ElyMa_003466500</name>
</gene>
<accession>A0AAV4EB33</accession>
<comment type="caution">
    <text evidence="1">The sequence shown here is derived from an EMBL/GenBank/DDBJ whole genome shotgun (WGS) entry which is preliminary data.</text>
</comment>
<name>A0AAV4EB33_9GAST</name>
<dbReference type="EMBL" id="BMAT01007116">
    <property type="protein sequence ID" value="GFR57879.1"/>
    <property type="molecule type" value="Genomic_DNA"/>
</dbReference>
<sequence>MSFDCPRTARVDAGGDCPVGSEDPSHRQEQLLAPISTTIEPGLITGDCCLPVLYLRQCSEAGVTSPGASLGGLYGDQGLPKYQDLPLWAGSNEMASQYGRYQRSHRSCRNGVVVLQDPPYGTPNRLLCLEGVLLEGFPLAGCGFHLPGLVEGRDVKPIAGRKTPLPSNSEINTRMLDIG</sequence>
<keyword evidence="2" id="KW-1185">Reference proteome</keyword>
<organism evidence="1 2">
    <name type="scientific">Elysia marginata</name>
    <dbReference type="NCBI Taxonomy" id="1093978"/>
    <lineage>
        <taxon>Eukaryota</taxon>
        <taxon>Metazoa</taxon>
        <taxon>Spiralia</taxon>
        <taxon>Lophotrochozoa</taxon>
        <taxon>Mollusca</taxon>
        <taxon>Gastropoda</taxon>
        <taxon>Heterobranchia</taxon>
        <taxon>Euthyneura</taxon>
        <taxon>Panpulmonata</taxon>
        <taxon>Sacoglossa</taxon>
        <taxon>Placobranchoidea</taxon>
        <taxon>Plakobranchidae</taxon>
        <taxon>Elysia</taxon>
    </lineage>
</organism>